<dbReference type="Gene3D" id="2.160.20.10">
    <property type="entry name" value="Single-stranded right-handed beta-helix, Pectin lyase-like"/>
    <property type="match status" value="1"/>
</dbReference>
<reference evidence="2" key="1">
    <citation type="journal article" date="2017" name="Nature">
        <title>The sunflower genome provides insights into oil metabolism, flowering and Asterid evolution.</title>
        <authorList>
            <person name="Badouin H."/>
            <person name="Gouzy J."/>
            <person name="Grassa C.J."/>
            <person name="Murat F."/>
            <person name="Staton S.E."/>
            <person name="Cottret L."/>
            <person name="Lelandais-Briere C."/>
            <person name="Owens G.L."/>
            <person name="Carrere S."/>
            <person name="Mayjonade B."/>
            <person name="Legrand L."/>
            <person name="Gill N."/>
            <person name="Kane N.C."/>
            <person name="Bowers J.E."/>
            <person name="Hubner S."/>
            <person name="Bellec A."/>
            <person name="Berard A."/>
            <person name="Berges H."/>
            <person name="Blanchet N."/>
            <person name="Boniface M.C."/>
            <person name="Brunel D."/>
            <person name="Catrice O."/>
            <person name="Chaidir N."/>
            <person name="Claudel C."/>
            <person name="Donnadieu C."/>
            <person name="Faraut T."/>
            <person name="Fievet G."/>
            <person name="Helmstetter N."/>
            <person name="King M."/>
            <person name="Knapp S.J."/>
            <person name="Lai Z."/>
            <person name="Le Paslier M.C."/>
            <person name="Lippi Y."/>
            <person name="Lorenzon L."/>
            <person name="Mandel J.R."/>
            <person name="Marage G."/>
            <person name="Marchand G."/>
            <person name="Marquand E."/>
            <person name="Bret-Mestries E."/>
            <person name="Morien E."/>
            <person name="Nambeesan S."/>
            <person name="Nguyen T."/>
            <person name="Pegot-Espagnet P."/>
            <person name="Pouilly N."/>
            <person name="Raftis F."/>
            <person name="Sallet E."/>
            <person name="Schiex T."/>
            <person name="Thomas J."/>
            <person name="Vandecasteele C."/>
            <person name="Vares D."/>
            <person name="Vear F."/>
            <person name="Vautrin S."/>
            <person name="Crespi M."/>
            <person name="Mangin B."/>
            <person name="Burke J.M."/>
            <person name="Salse J."/>
            <person name="Munos S."/>
            <person name="Vincourt P."/>
            <person name="Rieseberg L.H."/>
            <person name="Langlade N.B."/>
        </authorList>
    </citation>
    <scope>NUCLEOTIDE SEQUENCE [LARGE SCALE GENOMIC DNA]</scope>
    <source>
        <strain evidence="2">cv. SF193</strain>
    </source>
</reference>
<dbReference type="PANTHER" id="PTHR31339">
    <property type="entry name" value="PECTIN LYASE-RELATED"/>
    <property type="match status" value="1"/>
</dbReference>
<dbReference type="InParanoid" id="A0A251UXW7"/>
<accession>A0A251UXW7</accession>
<organism evidence="1 2">
    <name type="scientific">Helianthus annuus</name>
    <name type="common">Common sunflower</name>
    <dbReference type="NCBI Taxonomy" id="4232"/>
    <lineage>
        <taxon>Eukaryota</taxon>
        <taxon>Viridiplantae</taxon>
        <taxon>Streptophyta</taxon>
        <taxon>Embryophyta</taxon>
        <taxon>Tracheophyta</taxon>
        <taxon>Spermatophyta</taxon>
        <taxon>Magnoliopsida</taxon>
        <taxon>eudicotyledons</taxon>
        <taxon>Gunneridae</taxon>
        <taxon>Pentapetalae</taxon>
        <taxon>asterids</taxon>
        <taxon>campanulids</taxon>
        <taxon>Asterales</taxon>
        <taxon>Asteraceae</taxon>
        <taxon>Asteroideae</taxon>
        <taxon>Heliantheae alliance</taxon>
        <taxon>Heliantheae</taxon>
        <taxon>Helianthus</taxon>
    </lineage>
</organism>
<name>A0A251UXW7_HELAN</name>
<gene>
    <name evidence="1" type="ORF">HannXRQ_Chr04g0105011</name>
</gene>
<protein>
    <submittedName>
        <fullName evidence="1">Putative pectin lyase fold/virulence factor</fullName>
    </submittedName>
</protein>
<sequence>MIEPLPSYSQGRDADGGRSISLIFGTNLTNVIITGNNGTINGQGSLWCVKYHAGQLKYTQPYLIELMYSDGI</sequence>
<keyword evidence="2" id="KW-1185">Reference proteome</keyword>
<dbReference type="STRING" id="4232.A0A251UXW7"/>
<proteinExistence type="predicted"/>
<dbReference type="SUPFAM" id="SSF51126">
    <property type="entry name" value="Pectin lyase-like"/>
    <property type="match status" value="1"/>
</dbReference>
<dbReference type="EMBL" id="CM007893">
    <property type="protein sequence ID" value="OTG27889.1"/>
    <property type="molecule type" value="Genomic_DNA"/>
</dbReference>
<evidence type="ECO:0000313" key="2">
    <source>
        <dbReference type="Proteomes" id="UP000215914"/>
    </source>
</evidence>
<dbReference type="InterPro" id="IPR012334">
    <property type="entry name" value="Pectin_lyas_fold"/>
</dbReference>
<dbReference type="AlphaFoldDB" id="A0A251UXW7"/>
<dbReference type="InterPro" id="IPR011050">
    <property type="entry name" value="Pectin_lyase_fold/virulence"/>
</dbReference>
<dbReference type="Proteomes" id="UP000215914">
    <property type="component" value="Chromosome 4"/>
</dbReference>
<evidence type="ECO:0000313" key="1">
    <source>
        <dbReference type="EMBL" id="OTG27889.1"/>
    </source>
</evidence>
<keyword evidence="1" id="KW-0456">Lyase</keyword>
<dbReference type="InterPro" id="IPR051801">
    <property type="entry name" value="GH28_Enzymes"/>
</dbReference>
<dbReference type="GO" id="GO:0016829">
    <property type="term" value="F:lyase activity"/>
    <property type="evidence" value="ECO:0007669"/>
    <property type="project" value="UniProtKB-KW"/>
</dbReference>
<dbReference type="PANTHER" id="PTHR31339:SF50">
    <property type="entry name" value="PECTIN LYASE-LIKE SUPERFAMILY PROTEIN"/>
    <property type="match status" value="1"/>
</dbReference>